<evidence type="ECO:0000313" key="1">
    <source>
        <dbReference type="EMBL" id="JAH77349.1"/>
    </source>
</evidence>
<reference evidence="1" key="1">
    <citation type="submission" date="2014-11" db="EMBL/GenBank/DDBJ databases">
        <authorList>
            <person name="Amaro Gonzalez C."/>
        </authorList>
    </citation>
    <scope>NUCLEOTIDE SEQUENCE</scope>
</reference>
<protein>
    <submittedName>
        <fullName evidence="1">Uncharacterized protein</fullName>
    </submittedName>
</protein>
<name>A0A0E9VGU7_ANGAN</name>
<dbReference type="EMBL" id="GBXM01031228">
    <property type="protein sequence ID" value="JAH77349.1"/>
    <property type="molecule type" value="Transcribed_RNA"/>
</dbReference>
<organism evidence="1">
    <name type="scientific">Anguilla anguilla</name>
    <name type="common">European freshwater eel</name>
    <name type="synonym">Muraena anguilla</name>
    <dbReference type="NCBI Taxonomy" id="7936"/>
    <lineage>
        <taxon>Eukaryota</taxon>
        <taxon>Metazoa</taxon>
        <taxon>Chordata</taxon>
        <taxon>Craniata</taxon>
        <taxon>Vertebrata</taxon>
        <taxon>Euteleostomi</taxon>
        <taxon>Actinopterygii</taxon>
        <taxon>Neopterygii</taxon>
        <taxon>Teleostei</taxon>
        <taxon>Anguilliformes</taxon>
        <taxon>Anguillidae</taxon>
        <taxon>Anguilla</taxon>
    </lineage>
</organism>
<accession>A0A0E9VGU7</accession>
<reference evidence="1" key="2">
    <citation type="journal article" date="2015" name="Fish Shellfish Immunol.">
        <title>Early steps in the European eel (Anguilla anguilla)-Vibrio vulnificus interaction in the gills: Role of the RtxA13 toxin.</title>
        <authorList>
            <person name="Callol A."/>
            <person name="Pajuelo D."/>
            <person name="Ebbesson L."/>
            <person name="Teles M."/>
            <person name="MacKenzie S."/>
            <person name="Amaro C."/>
        </authorList>
    </citation>
    <scope>NUCLEOTIDE SEQUENCE</scope>
</reference>
<proteinExistence type="predicted"/>
<sequence>MYRYTHTKVNYK</sequence>